<dbReference type="EMBL" id="FUZT01000024">
    <property type="protein sequence ID" value="SKC91222.1"/>
    <property type="molecule type" value="Genomic_DNA"/>
</dbReference>
<evidence type="ECO:0000313" key="2">
    <source>
        <dbReference type="Proteomes" id="UP000190285"/>
    </source>
</evidence>
<accession>A0A1T5MSR5</accession>
<dbReference type="AlphaFoldDB" id="A0A1T5MSR5"/>
<evidence type="ECO:0000313" key="1">
    <source>
        <dbReference type="EMBL" id="SKC91222.1"/>
    </source>
</evidence>
<dbReference type="Proteomes" id="UP000190285">
    <property type="component" value="Unassembled WGS sequence"/>
</dbReference>
<evidence type="ECO:0008006" key="3">
    <source>
        <dbReference type="Google" id="ProtNLM"/>
    </source>
</evidence>
<proteinExistence type="predicted"/>
<name>A0A1T5MSR5_9FIRM</name>
<protein>
    <recommendedName>
        <fullName evidence="3">DUF4340 domain-containing protein</fullName>
    </recommendedName>
</protein>
<keyword evidence="2" id="KW-1185">Reference proteome</keyword>
<gene>
    <name evidence="1" type="ORF">SAMN02194393_05288</name>
</gene>
<dbReference type="OrthoDB" id="1951579at2"/>
<dbReference type="RefSeq" id="WP_079495869.1">
    <property type="nucleotide sequence ID" value="NZ_FUZT01000024.1"/>
</dbReference>
<organism evidence="1 2">
    <name type="scientific">Maledivibacter halophilus</name>
    <dbReference type="NCBI Taxonomy" id="36842"/>
    <lineage>
        <taxon>Bacteria</taxon>
        <taxon>Bacillati</taxon>
        <taxon>Bacillota</taxon>
        <taxon>Clostridia</taxon>
        <taxon>Peptostreptococcales</taxon>
        <taxon>Caminicellaceae</taxon>
        <taxon>Maledivibacter</taxon>
    </lineage>
</organism>
<reference evidence="1 2" key="1">
    <citation type="submission" date="2017-02" db="EMBL/GenBank/DDBJ databases">
        <authorList>
            <person name="Peterson S.W."/>
        </authorList>
    </citation>
    <scope>NUCLEOTIDE SEQUENCE [LARGE SCALE GENOMIC DNA]</scope>
    <source>
        <strain evidence="1 2">M1</strain>
    </source>
</reference>
<sequence length="400" mass="47388">MVKKENAILFFIVLLILSIFSGAITYRIVVNKGSKRPVLQSDGETENKESINESNIKDIEEHQESDISINSFFDEIENINIKNEAYSLETVNIGGKEKAIVVANFKALQKIRATEKEFRSQVFDSNSYSYIIELSNENINFKFYEDSQYMMAQKVGDLEDEIYIYKLNKKEIENFIKVLENAYLNGLANKILHPLPDKIYINANDENALYVVKNREIEKLISKFKILSIEEIEENIGIPTMYPSYDITIERDYEYKLFLKNDELMVIDTPILYLYCRYDKELWDYVVDKLPQENNSKENELKFLLNADKVFVKDLEGTYDFENSTYYNIELPRQILRSELERLDDQNNIIINEDLRFVLKFYIEEKIKQVWIYDNYILYEDRLYYSKDIKGIIRSVLMIP</sequence>